<reference evidence="5" key="1">
    <citation type="journal article" date="2010" name="Genome Biol.">
        <title>Genome sequence of the necrotrophic plant pathogen Pythium ultimum reveals original pathogenicity mechanisms and effector repertoire.</title>
        <authorList>
            <person name="Levesque C.A."/>
            <person name="Brouwer H."/>
            <person name="Cano L."/>
            <person name="Hamilton J.P."/>
            <person name="Holt C."/>
            <person name="Huitema E."/>
            <person name="Raffaele S."/>
            <person name="Robideau G.P."/>
            <person name="Thines M."/>
            <person name="Win J."/>
            <person name="Zerillo M.M."/>
            <person name="Beakes G.W."/>
            <person name="Boore J.L."/>
            <person name="Busam D."/>
            <person name="Dumas B."/>
            <person name="Ferriera S."/>
            <person name="Fuerstenberg S.I."/>
            <person name="Gachon C.M."/>
            <person name="Gaulin E."/>
            <person name="Govers F."/>
            <person name="Grenville-Briggs L."/>
            <person name="Horner N."/>
            <person name="Hostetler J."/>
            <person name="Jiang R.H."/>
            <person name="Johnson J."/>
            <person name="Krajaejun T."/>
            <person name="Lin H."/>
            <person name="Meijer H.J."/>
            <person name="Moore B."/>
            <person name="Morris P."/>
            <person name="Phuntmart V."/>
            <person name="Puiu D."/>
            <person name="Shetty J."/>
            <person name="Stajich J.E."/>
            <person name="Tripathy S."/>
            <person name="Wawra S."/>
            <person name="van West P."/>
            <person name="Whitty B.R."/>
            <person name="Coutinho P.M."/>
            <person name="Henrissat B."/>
            <person name="Martin F."/>
            <person name="Thomas P.D."/>
            <person name="Tyler B.M."/>
            <person name="De Vries R.P."/>
            <person name="Kamoun S."/>
            <person name="Yandell M."/>
            <person name="Tisserat N."/>
            <person name="Buell C.R."/>
        </authorList>
    </citation>
    <scope>NUCLEOTIDE SEQUENCE</scope>
    <source>
        <strain evidence="5">DAOM:BR144</strain>
    </source>
</reference>
<evidence type="ECO:0000313" key="5">
    <source>
        <dbReference type="Proteomes" id="UP000019132"/>
    </source>
</evidence>
<dbReference type="HOGENOM" id="CLU_044876_5_0_1"/>
<accession>K3WZI7</accession>
<evidence type="ECO:0000313" key="4">
    <source>
        <dbReference type="EnsemblProtists" id="PYU1_T010386"/>
    </source>
</evidence>
<dbReference type="AlphaFoldDB" id="K3WZI7"/>
<dbReference type="PANTHER" id="PTHR47706:SF4">
    <property type="entry name" value="NMRA-LIKE DOMAIN-CONTAINING PROTEIN"/>
    <property type="match status" value="1"/>
</dbReference>
<dbReference type="InterPro" id="IPR051609">
    <property type="entry name" value="NmrA/Isoflavone_reductase-like"/>
</dbReference>
<evidence type="ECO:0000256" key="2">
    <source>
        <dbReference type="ARBA" id="ARBA00023002"/>
    </source>
</evidence>
<reference evidence="5" key="2">
    <citation type="submission" date="2010-04" db="EMBL/GenBank/DDBJ databases">
        <authorList>
            <person name="Buell R."/>
            <person name="Hamilton J."/>
            <person name="Hostetler J."/>
        </authorList>
    </citation>
    <scope>NUCLEOTIDE SEQUENCE [LARGE SCALE GENOMIC DNA]</scope>
    <source>
        <strain evidence="5">DAOM:BR144</strain>
    </source>
</reference>
<dbReference type="InParanoid" id="K3WZI7"/>
<dbReference type="Proteomes" id="UP000019132">
    <property type="component" value="Unassembled WGS sequence"/>
</dbReference>
<dbReference type="EMBL" id="GL376602">
    <property type="status" value="NOT_ANNOTATED_CDS"/>
    <property type="molecule type" value="Genomic_DNA"/>
</dbReference>
<dbReference type="eggNOG" id="ENOG502SHX9">
    <property type="taxonomic scope" value="Eukaryota"/>
</dbReference>
<protein>
    <recommendedName>
        <fullName evidence="3">NmrA-like domain-containing protein</fullName>
    </recommendedName>
</protein>
<name>K3WZI7_GLOUD</name>
<keyword evidence="5" id="KW-1185">Reference proteome</keyword>
<dbReference type="Pfam" id="PF05368">
    <property type="entry name" value="NmrA"/>
    <property type="match status" value="1"/>
</dbReference>
<dbReference type="InterPro" id="IPR036291">
    <property type="entry name" value="NAD(P)-bd_dom_sf"/>
</dbReference>
<dbReference type="Gene3D" id="3.40.50.720">
    <property type="entry name" value="NAD(P)-binding Rossmann-like Domain"/>
    <property type="match status" value="1"/>
</dbReference>
<sequence>MRVAIAGSGSLAKYLAEELPTAGHEVVILTRSHKPFFDGLKGVSQCITDYSLSQLVEQIDDCDAMICVILDYTMAYTDVALTLIEACTRSPKCKRFLPAEYGGNLEDYPDQPSFYYQNHEPVREALRNQQEIEWTLVSVGWFADYLVPPSNRHLPDVDGLSVNLAAKIITVPGTGKERFAISSIRDVAQAIGQLLKVSTPWRPYVYMQGEETSWLEITAFFKETTIPDLKVEFRSLTTLIDVIVKKNGEPEALAAEYDIFTVSGAGQFDQDKVKRDRAEYFPTVHFRGLRELAEAANRDHTAIV</sequence>
<reference evidence="4" key="3">
    <citation type="submission" date="2015-02" db="UniProtKB">
        <authorList>
            <consortium name="EnsemblProtists"/>
        </authorList>
    </citation>
    <scope>IDENTIFICATION</scope>
    <source>
        <strain evidence="4">DAOM BR144</strain>
    </source>
</reference>
<dbReference type="GO" id="GO:0016491">
    <property type="term" value="F:oxidoreductase activity"/>
    <property type="evidence" value="ECO:0007669"/>
    <property type="project" value="UniProtKB-KW"/>
</dbReference>
<dbReference type="Gene3D" id="3.90.25.10">
    <property type="entry name" value="UDP-galactose 4-epimerase, domain 1"/>
    <property type="match status" value="1"/>
</dbReference>
<dbReference type="SUPFAM" id="SSF51735">
    <property type="entry name" value="NAD(P)-binding Rossmann-fold domains"/>
    <property type="match status" value="1"/>
</dbReference>
<evidence type="ECO:0000256" key="1">
    <source>
        <dbReference type="ARBA" id="ARBA00022857"/>
    </source>
</evidence>
<dbReference type="InterPro" id="IPR008030">
    <property type="entry name" value="NmrA-like"/>
</dbReference>
<keyword evidence="2" id="KW-0560">Oxidoreductase</keyword>
<dbReference type="EnsemblProtists" id="PYU1_T010386">
    <property type="protein sequence ID" value="PYU1_T010386"/>
    <property type="gene ID" value="PYU1_G010365"/>
</dbReference>
<dbReference type="PANTHER" id="PTHR47706">
    <property type="entry name" value="NMRA-LIKE FAMILY PROTEIN"/>
    <property type="match status" value="1"/>
</dbReference>
<evidence type="ECO:0000259" key="3">
    <source>
        <dbReference type="Pfam" id="PF05368"/>
    </source>
</evidence>
<proteinExistence type="predicted"/>
<feature type="domain" description="NmrA-like" evidence="3">
    <location>
        <begin position="5"/>
        <end position="241"/>
    </location>
</feature>
<dbReference type="VEuPathDB" id="FungiDB:PYU1_G010365"/>
<organism evidence="4 5">
    <name type="scientific">Globisporangium ultimum (strain ATCC 200006 / CBS 805.95 / DAOM BR144)</name>
    <name type="common">Pythium ultimum</name>
    <dbReference type="NCBI Taxonomy" id="431595"/>
    <lineage>
        <taxon>Eukaryota</taxon>
        <taxon>Sar</taxon>
        <taxon>Stramenopiles</taxon>
        <taxon>Oomycota</taxon>
        <taxon>Peronosporomycetes</taxon>
        <taxon>Pythiales</taxon>
        <taxon>Pythiaceae</taxon>
        <taxon>Globisporangium</taxon>
    </lineage>
</organism>
<keyword evidence="1" id="KW-0521">NADP</keyword>